<comment type="caution">
    <text evidence="7">The sequence shown here is derived from an EMBL/GenBank/DDBJ whole genome shotgun (WGS) entry which is preliminary data.</text>
</comment>
<dbReference type="Proteomes" id="UP001239083">
    <property type="component" value="Unassembled WGS sequence"/>
</dbReference>
<keyword evidence="2 7" id="KW-0238">DNA-binding</keyword>
<evidence type="ECO:0000313" key="7">
    <source>
        <dbReference type="EMBL" id="MDQ0893674.1"/>
    </source>
</evidence>
<dbReference type="InterPro" id="IPR011991">
    <property type="entry name" value="ArsR-like_HTH"/>
</dbReference>
<dbReference type="SMART" id="SM00346">
    <property type="entry name" value="HTH_ICLR"/>
    <property type="match status" value="1"/>
</dbReference>
<dbReference type="SUPFAM" id="SSF46785">
    <property type="entry name" value="Winged helix' DNA-binding domain"/>
    <property type="match status" value="1"/>
</dbReference>
<dbReference type="InterPro" id="IPR014757">
    <property type="entry name" value="Tscrpt_reg_IclR_C"/>
</dbReference>
<evidence type="ECO:0000256" key="3">
    <source>
        <dbReference type="ARBA" id="ARBA00023163"/>
    </source>
</evidence>
<dbReference type="PANTHER" id="PTHR30136">
    <property type="entry name" value="HELIX-TURN-HELIX TRANSCRIPTIONAL REGULATOR, ICLR FAMILY"/>
    <property type="match status" value="1"/>
</dbReference>
<dbReference type="GO" id="GO:0003677">
    <property type="term" value="F:DNA binding"/>
    <property type="evidence" value="ECO:0007669"/>
    <property type="project" value="UniProtKB-KW"/>
</dbReference>
<name>A0ABU0R6H3_9MICO</name>
<keyword evidence="1" id="KW-0805">Transcription regulation</keyword>
<evidence type="ECO:0000313" key="8">
    <source>
        <dbReference type="Proteomes" id="UP001239083"/>
    </source>
</evidence>
<dbReference type="Pfam" id="PF01614">
    <property type="entry name" value="IclR_C"/>
    <property type="match status" value="1"/>
</dbReference>
<dbReference type="Gene3D" id="3.30.450.40">
    <property type="match status" value="1"/>
</dbReference>
<reference evidence="7 8" key="1">
    <citation type="submission" date="2023-07" db="EMBL/GenBank/DDBJ databases">
        <title>Comparative genomics of wheat-associated soil bacteria to identify genetic determinants of phenazine resistance.</title>
        <authorList>
            <person name="Mouncey N."/>
        </authorList>
    </citation>
    <scope>NUCLEOTIDE SEQUENCE [LARGE SCALE GENOMIC DNA]</scope>
    <source>
        <strain evidence="7 8">V3I3</strain>
    </source>
</reference>
<dbReference type="CDD" id="cd00090">
    <property type="entry name" value="HTH_ARSR"/>
    <property type="match status" value="1"/>
</dbReference>
<evidence type="ECO:0000259" key="6">
    <source>
        <dbReference type="PROSITE" id="PS51078"/>
    </source>
</evidence>
<dbReference type="Pfam" id="PF09339">
    <property type="entry name" value="HTH_IclR"/>
    <property type="match status" value="1"/>
</dbReference>
<feature type="domain" description="HTH iclR-type" evidence="5">
    <location>
        <begin position="42"/>
        <end position="104"/>
    </location>
</feature>
<dbReference type="InterPro" id="IPR050707">
    <property type="entry name" value="HTH_MetabolicPath_Reg"/>
</dbReference>
<feature type="region of interest" description="Disordered" evidence="4">
    <location>
        <begin position="1"/>
        <end position="39"/>
    </location>
</feature>
<evidence type="ECO:0000256" key="2">
    <source>
        <dbReference type="ARBA" id="ARBA00023125"/>
    </source>
</evidence>
<keyword evidence="8" id="KW-1185">Reference proteome</keyword>
<dbReference type="PANTHER" id="PTHR30136:SF24">
    <property type="entry name" value="HTH-TYPE TRANSCRIPTIONAL REPRESSOR ALLR"/>
    <property type="match status" value="1"/>
</dbReference>
<proteinExistence type="predicted"/>
<sequence length="295" mass="30856">MSVSTPRSDDSRPLDAGGRVSRGAGAGGAGAGGAGAGAGPKVPAADQTLAILSHLAAQRGPVPAATIAHALGVPRSTVYHLLAVMQERGFVVHLPEERRYGLGVAAFELSSGFSRQQPLARLGRPLVASLVDRLGESGHLAVLHGRDVLYLVEERAPRRPSLVTDVGVRLPAHLTATGRAMLAELPPAQLRALYPDRAAFAWRHPSPDTDAAEWSYGRLKRVLAEAREHGWAGEHGEVTPGLASVGVAVVDHLGWPAAAIAITYPDDAEPALRDRVVPAVHEAAATLSRRIGGTR</sequence>
<accession>A0ABU0R6H3</accession>
<dbReference type="SUPFAM" id="SSF55781">
    <property type="entry name" value="GAF domain-like"/>
    <property type="match status" value="1"/>
</dbReference>
<dbReference type="InterPro" id="IPR029016">
    <property type="entry name" value="GAF-like_dom_sf"/>
</dbReference>
<dbReference type="InterPro" id="IPR036388">
    <property type="entry name" value="WH-like_DNA-bd_sf"/>
</dbReference>
<evidence type="ECO:0000259" key="5">
    <source>
        <dbReference type="PROSITE" id="PS51077"/>
    </source>
</evidence>
<dbReference type="EMBL" id="JAUSYY010000001">
    <property type="protein sequence ID" value="MDQ0893674.1"/>
    <property type="molecule type" value="Genomic_DNA"/>
</dbReference>
<feature type="domain" description="IclR-ED" evidence="6">
    <location>
        <begin position="105"/>
        <end position="293"/>
    </location>
</feature>
<evidence type="ECO:0000256" key="4">
    <source>
        <dbReference type="SAM" id="MobiDB-lite"/>
    </source>
</evidence>
<gene>
    <name evidence="7" type="ORF">QFZ26_001229</name>
</gene>
<keyword evidence="3" id="KW-0804">Transcription</keyword>
<protein>
    <submittedName>
        <fullName evidence="7">DNA-binding IclR family transcriptional regulator</fullName>
    </submittedName>
</protein>
<dbReference type="Gene3D" id="1.10.10.10">
    <property type="entry name" value="Winged helix-like DNA-binding domain superfamily/Winged helix DNA-binding domain"/>
    <property type="match status" value="1"/>
</dbReference>
<feature type="compositionally biased region" description="Gly residues" evidence="4">
    <location>
        <begin position="24"/>
        <end position="38"/>
    </location>
</feature>
<dbReference type="PROSITE" id="PS51078">
    <property type="entry name" value="ICLR_ED"/>
    <property type="match status" value="1"/>
</dbReference>
<evidence type="ECO:0000256" key="1">
    <source>
        <dbReference type="ARBA" id="ARBA00023015"/>
    </source>
</evidence>
<dbReference type="InterPro" id="IPR005471">
    <property type="entry name" value="Tscrpt_reg_IclR_N"/>
</dbReference>
<dbReference type="PROSITE" id="PS51077">
    <property type="entry name" value="HTH_ICLR"/>
    <property type="match status" value="1"/>
</dbReference>
<organism evidence="7 8">
    <name type="scientific">Agromyces ramosus</name>
    <dbReference type="NCBI Taxonomy" id="33879"/>
    <lineage>
        <taxon>Bacteria</taxon>
        <taxon>Bacillati</taxon>
        <taxon>Actinomycetota</taxon>
        <taxon>Actinomycetes</taxon>
        <taxon>Micrococcales</taxon>
        <taxon>Microbacteriaceae</taxon>
        <taxon>Agromyces</taxon>
    </lineage>
</organism>
<dbReference type="InterPro" id="IPR036390">
    <property type="entry name" value="WH_DNA-bd_sf"/>
</dbReference>